<gene>
    <name evidence="5" type="ORF">TL08_15000</name>
</gene>
<feature type="signal peptide" evidence="3">
    <location>
        <begin position="1"/>
        <end position="32"/>
    </location>
</feature>
<dbReference type="GO" id="GO:0006508">
    <property type="term" value="P:proteolysis"/>
    <property type="evidence" value="ECO:0007669"/>
    <property type="project" value="InterPro"/>
</dbReference>
<keyword evidence="6" id="KW-1185">Reference proteome</keyword>
<evidence type="ECO:0000259" key="4">
    <source>
        <dbReference type="PROSITE" id="PS50240"/>
    </source>
</evidence>
<sequence length="254" mass="26044">MRLHRVFSAAARAGIALLSVVAMTTVVPSASAETAADTVADGGAQTFIIDGGIATDAPWAARLYRGGSGSCSATVIAPEWILTAQHCVGAGAEITFRVGSLDAESGGTIVGVDEIIHHPSADISLVRIDQAVSVPFSPLGTVGAAEVGQTVQLYGWGATCTGNEGACQSRELKYADTRVDSLNARDWLGGIAVGVSRINGIAAGGDSGGPMFATSPIDGQYYQIGVASTSDRATVSFYTDITRYRDWISSIAGV</sequence>
<evidence type="ECO:0000313" key="5">
    <source>
        <dbReference type="EMBL" id="AOS63809.1"/>
    </source>
</evidence>
<proteinExistence type="inferred from homology"/>
<dbReference type="InterPro" id="IPR001254">
    <property type="entry name" value="Trypsin_dom"/>
</dbReference>
<dbReference type="PROSITE" id="PS50240">
    <property type="entry name" value="TRYPSIN_DOM"/>
    <property type="match status" value="1"/>
</dbReference>
<dbReference type="RefSeq" id="WP_069849730.1">
    <property type="nucleotide sequence ID" value="NZ_CP014859.1"/>
</dbReference>
<keyword evidence="3" id="KW-0732">Signal</keyword>
<dbReference type="InterPro" id="IPR050430">
    <property type="entry name" value="Peptidase_S1"/>
</dbReference>
<feature type="domain" description="Peptidase S1" evidence="4">
    <location>
        <begin position="49"/>
        <end position="253"/>
    </location>
</feature>
<evidence type="ECO:0000256" key="2">
    <source>
        <dbReference type="ARBA" id="ARBA00023157"/>
    </source>
</evidence>
<reference evidence="6" key="1">
    <citation type="submission" date="2016-03" db="EMBL/GenBank/DDBJ databases">
        <title>Complete genome sequence of the type strain Actinoalloteichus hymeniacidonis DSM 45092.</title>
        <authorList>
            <person name="Schaffert L."/>
            <person name="Albersmeier A."/>
            <person name="Winkler A."/>
            <person name="Kalinowski J."/>
            <person name="Zotchev S."/>
            <person name="Ruckert C."/>
        </authorList>
    </citation>
    <scope>NUCLEOTIDE SEQUENCE [LARGE SCALE GENOMIC DNA]</scope>
    <source>
        <strain evidence="6">HPA177(T) (DSM 45092(T))</strain>
    </source>
</reference>
<dbReference type="Gene3D" id="2.40.10.10">
    <property type="entry name" value="Trypsin-like serine proteases"/>
    <property type="match status" value="1"/>
</dbReference>
<evidence type="ECO:0000256" key="3">
    <source>
        <dbReference type="SAM" id="SignalP"/>
    </source>
</evidence>
<comment type="similarity">
    <text evidence="1">Belongs to the peptidase S1 family.</text>
</comment>
<dbReference type="EMBL" id="CP014859">
    <property type="protein sequence ID" value="AOS63809.1"/>
    <property type="molecule type" value="Genomic_DNA"/>
</dbReference>
<keyword evidence="2" id="KW-1015">Disulfide bond</keyword>
<dbReference type="PANTHER" id="PTHR24276">
    <property type="entry name" value="POLYSERASE-RELATED"/>
    <property type="match status" value="1"/>
</dbReference>
<dbReference type="InterPro" id="IPR009003">
    <property type="entry name" value="Peptidase_S1_PA"/>
</dbReference>
<dbReference type="Pfam" id="PF00089">
    <property type="entry name" value="Trypsin"/>
    <property type="match status" value="1"/>
</dbReference>
<dbReference type="PANTHER" id="PTHR24276:SF98">
    <property type="entry name" value="FI18310P1-RELATED"/>
    <property type="match status" value="1"/>
</dbReference>
<dbReference type="SUPFAM" id="SSF50494">
    <property type="entry name" value="Trypsin-like serine proteases"/>
    <property type="match status" value="1"/>
</dbReference>
<evidence type="ECO:0000256" key="1">
    <source>
        <dbReference type="ARBA" id="ARBA00007664"/>
    </source>
</evidence>
<feature type="chain" id="PRO_5042134862" evidence="3">
    <location>
        <begin position="33"/>
        <end position="254"/>
    </location>
</feature>
<protein>
    <submittedName>
        <fullName evidence="5">Trypsin</fullName>
    </submittedName>
</protein>
<evidence type="ECO:0000313" key="6">
    <source>
        <dbReference type="Proteomes" id="UP000095210"/>
    </source>
</evidence>
<dbReference type="KEGG" id="ahm:TL08_15000"/>
<organism evidence="5 6">
    <name type="scientific">Actinoalloteichus hymeniacidonis</name>
    <dbReference type="NCBI Taxonomy" id="340345"/>
    <lineage>
        <taxon>Bacteria</taxon>
        <taxon>Bacillati</taxon>
        <taxon>Actinomycetota</taxon>
        <taxon>Actinomycetes</taxon>
        <taxon>Pseudonocardiales</taxon>
        <taxon>Pseudonocardiaceae</taxon>
        <taxon>Actinoalloteichus</taxon>
    </lineage>
</organism>
<dbReference type="Proteomes" id="UP000095210">
    <property type="component" value="Chromosome"/>
</dbReference>
<dbReference type="SMART" id="SM00020">
    <property type="entry name" value="Tryp_SPc"/>
    <property type="match status" value="1"/>
</dbReference>
<dbReference type="InterPro" id="IPR043504">
    <property type="entry name" value="Peptidase_S1_PA_chymotrypsin"/>
</dbReference>
<dbReference type="PRINTS" id="PR00722">
    <property type="entry name" value="CHYMOTRYPSIN"/>
</dbReference>
<accession>A0AAC9MYU0</accession>
<dbReference type="GO" id="GO:0004252">
    <property type="term" value="F:serine-type endopeptidase activity"/>
    <property type="evidence" value="ECO:0007669"/>
    <property type="project" value="InterPro"/>
</dbReference>
<dbReference type="AlphaFoldDB" id="A0AAC9MYU0"/>
<dbReference type="InterPro" id="IPR001314">
    <property type="entry name" value="Peptidase_S1A"/>
</dbReference>
<name>A0AAC9MYU0_9PSEU</name>